<dbReference type="AlphaFoldDB" id="A0A0D3MJ97"/>
<name>A0A0D3MJ97_LABRO</name>
<protein>
    <submittedName>
        <fullName evidence="1">Uncharacterized protein</fullName>
    </submittedName>
</protein>
<organism evidence="1">
    <name type="scientific">Labeo rohita</name>
    <name type="common">Indian major carp</name>
    <name type="synonym">Cyprinus rohita</name>
    <dbReference type="NCBI Taxonomy" id="84645"/>
    <lineage>
        <taxon>Eukaryota</taxon>
        <taxon>Metazoa</taxon>
        <taxon>Chordata</taxon>
        <taxon>Craniata</taxon>
        <taxon>Vertebrata</taxon>
        <taxon>Euteleostomi</taxon>
        <taxon>Actinopterygii</taxon>
        <taxon>Neopterygii</taxon>
        <taxon>Teleostei</taxon>
        <taxon>Ostariophysi</taxon>
        <taxon>Cypriniformes</taxon>
        <taxon>Cyprinidae</taxon>
        <taxon>Labeoninae</taxon>
        <taxon>Labeonini</taxon>
        <taxon>Labeo</taxon>
    </lineage>
</organism>
<proteinExistence type="evidence at transcript level"/>
<accession>A0A0D3MJ97</accession>
<reference evidence="1" key="1">
    <citation type="submission" date="2014-02" db="EMBL/GenBank/DDBJ databases">
        <title>Novel abundant transcript in Aeromonas hydrophila resistant Labeo rohita.</title>
        <authorList>
            <person name="Das S."/>
            <person name="Chhotaray C."/>
            <person name="Sahoo P.K."/>
        </authorList>
    </citation>
    <scope>NUCLEOTIDE SEQUENCE</scope>
    <source>
        <tissue evidence="1">Anterior kidney</tissue>
    </source>
</reference>
<sequence>MNLQQNLVQMCMVTSARMLKQWNLVFLVTSALMNLQQNLVQMCMVTSARMLKLRSPVLAPFMNLIPTL</sequence>
<evidence type="ECO:0000313" key="1">
    <source>
        <dbReference type="EMBL" id="AII80323.1"/>
    </source>
</evidence>
<dbReference type="EMBL" id="KJ486473">
    <property type="protein sequence ID" value="AII80323.1"/>
    <property type="molecule type" value="mRNA"/>
</dbReference>